<dbReference type="EMBL" id="VSWC01000002">
    <property type="protein sequence ID" value="KAA1117996.1"/>
    <property type="molecule type" value="Genomic_DNA"/>
</dbReference>
<comment type="caution">
    <text evidence="1">The sequence shown here is derived from an EMBL/GenBank/DDBJ whole genome shotgun (WGS) entry which is preliminary data.</text>
</comment>
<proteinExistence type="predicted"/>
<accession>A0A5B0QXH2</accession>
<evidence type="ECO:0000313" key="1">
    <source>
        <dbReference type="EMBL" id="KAA1117996.1"/>
    </source>
</evidence>
<dbReference type="Proteomes" id="UP000324748">
    <property type="component" value="Unassembled WGS sequence"/>
</dbReference>
<gene>
    <name evidence="1" type="ORF">PGT21_029446</name>
</gene>
<keyword evidence="2" id="KW-1185">Reference proteome</keyword>
<dbReference type="AlphaFoldDB" id="A0A5B0QXH2"/>
<sequence length="281" mass="31979">MLEPESGLWYGSGCNHGLVILFTFPAVLTGQLCIAMYFNLCQHPVPKGTTSHPSTNQKIRLGWIQEQKTKKIGYYRVGALANSVISVQQRVKVTEKASGPCISAFLILHPLSLLLRAFKNHHQPKKLTKIISSLDINNSQNNQRFLRDTLLALSFEEIKRIHTPEYHKMLFLGSTSLLLPTPLEPSVAQPIAVNSIIQRNLYRYAKVELGIYLLLDSEPTESNGNQSSLSIHGHQFSSSTEDYWNDCSETSISFDEFIPAHLYTPRRLPLTQLIKNWWRYR</sequence>
<name>A0A5B0QXH2_PUCGR</name>
<evidence type="ECO:0000313" key="2">
    <source>
        <dbReference type="Proteomes" id="UP000324748"/>
    </source>
</evidence>
<reference evidence="1 2" key="1">
    <citation type="submission" date="2019-05" db="EMBL/GenBank/DDBJ databases">
        <title>Emergence of the Ug99 lineage of the wheat stem rust pathogen through somatic hybridization.</title>
        <authorList>
            <person name="Li F."/>
            <person name="Upadhyaya N.M."/>
            <person name="Sperschneider J."/>
            <person name="Matny O."/>
            <person name="Nguyen-Phuc H."/>
            <person name="Mago R."/>
            <person name="Raley C."/>
            <person name="Miller M.E."/>
            <person name="Silverstein K.A.T."/>
            <person name="Henningsen E."/>
            <person name="Hirsch C.D."/>
            <person name="Visser B."/>
            <person name="Pretorius Z.A."/>
            <person name="Steffenson B.J."/>
            <person name="Schwessinger B."/>
            <person name="Dodds P.N."/>
            <person name="Figueroa M."/>
        </authorList>
    </citation>
    <scope>NUCLEOTIDE SEQUENCE [LARGE SCALE GENOMIC DNA]</scope>
    <source>
        <strain evidence="1">21-0</strain>
    </source>
</reference>
<protein>
    <submittedName>
        <fullName evidence="1">Uncharacterized protein</fullName>
    </submittedName>
</protein>
<organism evidence="1 2">
    <name type="scientific">Puccinia graminis f. sp. tritici</name>
    <dbReference type="NCBI Taxonomy" id="56615"/>
    <lineage>
        <taxon>Eukaryota</taxon>
        <taxon>Fungi</taxon>
        <taxon>Dikarya</taxon>
        <taxon>Basidiomycota</taxon>
        <taxon>Pucciniomycotina</taxon>
        <taxon>Pucciniomycetes</taxon>
        <taxon>Pucciniales</taxon>
        <taxon>Pucciniaceae</taxon>
        <taxon>Puccinia</taxon>
    </lineage>
</organism>